<evidence type="ECO:0000256" key="2">
    <source>
        <dbReference type="ARBA" id="ARBA00009634"/>
    </source>
</evidence>
<dbReference type="OMA" id="SKLCYAM"/>
<dbReference type="SMART" id="SM00255">
    <property type="entry name" value="TIR"/>
    <property type="match status" value="1"/>
</dbReference>
<dbReference type="PANTHER" id="PTHR24365">
    <property type="entry name" value="TOLL-LIKE RECEPTOR"/>
    <property type="match status" value="1"/>
</dbReference>
<dbReference type="PROSITE" id="PS50104">
    <property type="entry name" value="TIR"/>
    <property type="match status" value="1"/>
</dbReference>
<dbReference type="HOGENOM" id="CLU_006000_1_1_1"/>
<dbReference type="GO" id="GO:0038023">
    <property type="term" value="F:signaling receptor activity"/>
    <property type="evidence" value="ECO:0007669"/>
    <property type="project" value="TreeGrafter"/>
</dbReference>
<dbReference type="SMART" id="SM00013">
    <property type="entry name" value="LRRNT"/>
    <property type="match status" value="1"/>
</dbReference>
<dbReference type="Gene3D" id="3.40.50.10140">
    <property type="entry name" value="Toll/interleukin-1 receptor homology (TIR) domain"/>
    <property type="match status" value="1"/>
</dbReference>
<sequence>MMNMPQNIVIWMLGFILLVEGQNITTDVPKQELYCPQSCTCGEGSNLPRIYQPFADIRHIYCVWTNDSLNFTEEITMATESDQSTAYDIHIKCYGDTDIVWTSSDFLQKTFAVRMFNCNIINDGLILFPTDSITKIFVLDTLRPADVDKFQFQGFKSATVFQISYSNLNRIPNLPFMPSLLVLTLEGNNITDLSCDLFYKKICLMCIVELSSNSLTSIPNCPSFSSTRFGSPTYNFGNNKLSDISYIGNLDMTRVDLSYNQISHLPNFTKFNLFNLTVSHNSIKEIKRNSFPSNIMLRYLDLSYNQIETIETAAFSNLLNLKELSLNGNNLIIFDSRHLSPTYYVIDVDLRSNQLEYPPFQDGRLPEPPSYLKIRAAENPYICDCTTNELMTQQSVQQIFSDTNLMKCQRPTRLQNQSVVSLNLTDSCPIVRKCPVSCVCDYNRISDITSIVCSNRTLSALPLDLPGGKLNLNLTSNMINILDKRDYFPRIVELDLSYNEISNISSTGLTLLSNILTLDLTNNNITSLPRSITQVPFSSTTQIYVSSNPWLCSCDLLWFAQWLGEKNSSISDKDQLRCNFLSINVIDITEDNFKCNVQLKTYLYYLITILLLIIIFFVFLIIKCRYNAKVLLYTRLRIQYFAPPIVSEKLKENDVFIVYDDEDITWMKYVLLKRLEDIEKPGYKTVIKDRDFLPGLDENENVNDAISNSYCTLFIFSDNFLQNEWCLYNFHCAYEHMLKEKDIKIVIILKDKIDVDKLNDDLKAYFKTHTYLEFNDTIFWDKLLYVLPKNSHIIPHENYIIV</sequence>
<keyword evidence="4 11" id="KW-0812">Transmembrane</keyword>
<dbReference type="RefSeq" id="XP_009062784.1">
    <property type="nucleotide sequence ID" value="XM_009064536.1"/>
</dbReference>
<dbReference type="GeneID" id="20240521"/>
<dbReference type="GO" id="GO:0007165">
    <property type="term" value="P:signal transduction"/>
    <property type="evidence" value="ECO:0007669"/>
    <property type="project" value="InterPro"/>
</dbReference>
<dbReference type="InterPro" id="IPR035897">
    <property type="entry name" value="Toll_tir_struct_dom_sf"/>
</dbReference>
<evidence type="ECO:0000256" key="6">
    <source>
        <dbReference type="ARBA" id="ARBA00022737"/>
    </source>
</evidence>
<evidence type="ECO:0000256" key="9">
    <source>
        <dbReference type="ARBA" id="ARBA00023170"/>
    </source>
</evidence>
<feature type="transmembrane region" description="Helical" evidence="11">
    <location>
        <begin position="602"/>
        <end position="622"/>
    </location>
</feature>
<evidence type="ECO:0000256" key="7">
    <source>
        <dbReference type="ARBA" id="ARBA00022989"/>
    </source>
</evidence>
<dbReference type="SUPFAM" id="SSF52058">
    <property type="entry name" value="L domain-like"/>
    <property type="match status" value="1"/>
</dbReference>
<dbReference type="EMBL" id="KB203049">
    <property type="protein sequence ID" value="ESO86549.1"/>
    <property type="molecule type" value="Genomic_DNA"/>
</dbReference>
<dbReference type="InterPro" id="IPR000372">
    <property type="entry name" value="LRRNT"/>
</dbReference>
<evidence type="ECO:0000313" key="15">
    <source>
        <dbReference type="Proteomes" id="UP000030746"/>
    </source>
</evidence>
<keyword evidence="5 12" id="KW-0732">Signal</keyword>
<dbReference type="PROSITE" id="PS51450">
    <property type="entry name" value="LRR"/>
    <property type="match status" value="3"/>
</dbReference>
<dbReference type="InterPro" id="IPR000157">
    <property type="entry name" value="TIR_dom"/>
</dbReference>
<keyword evidence="10" id="KW-0325">Glycoprotein</keyword>
<comment type="subcellular location">
    <subcellularLocation>
        <location evidence="1">Membrane</location>
        <topology evidence="1">Single-pass type I membrane protein</topology>
    </subcellularLocation>
</comment>
<name>V4BDG3_LOTGI</name>
<feature type="chain" id="PRO_5004717445" description="TIR domain-containing protein" evidence="12">
    <location>
        <begin position="22"/>
        <end position="802"/>
    </location>
</feature>
<keyword evidence="8 11" id="KW-0472">Membrane</keyword>
<dbReference type="AlphaFoldDB" id="V4BDG3"/>
<evidence type="ECO:0000313" key="14">
    <source>
        <dbReference type="EMBL" id="ESO86549.1"/>
    </source>
</evidence>
<dbReference type="InterPro" id="IPR001611">
    <property type="entry name" value="Leu-rich_rpt"/>
</dbReference>
<keyword evidence="6" id="KW-0677">Repeat</keyword>
<feature type="domain" description="TIR" evidence="13">
    <location>
        <begin position="651"/>
        <end position="787"/>
    </location>
</feature>
<dbReference type="InterPro" id="IPR000483">
    <property type="entry name" value="Cys-rich_flank_reg_C"/>
</dbReference>
<dbReference type="STRING" id="225164.V4BDG3"/>
<organism evidence="14 15">
    <name type="scientific">Lottia gigantea</name>
    <name type="common">Giant owl limpet</name>
    <dbReference type="NCBI Taxonomy" id="225164"/>
    <lineage>
        <taxon>Eukaryota</taxon>
        <taxon>Metazoa</taxon>
        <taxon>Spiralia</taxon>
        <taxon>Lophotrochozoa</taxon>
        <taxon>Mollusca</taxon>
        <taxon>Gastropoda</taxon>
        <taxon>Patellogastropoda</taxon>
        <taxon>Lottioidea</taxon>
        <taxon>Lottiidae</taxon>
        <taxon>Lottia</taxon>
    </lineage>
</organism>
<gene>
    <name evidence="14" type="ORF">LOTGIDRAFT_167072</name>
</gene>
<evidence type="ECO:0000256" key="12">
    <source>
        <dbReference type="SAM" id="SignalP"/>
    </source>
</evidence>
<dbReference type="GO" id="GO:0005886">
    <property type="term" value="C:plasma membrane"/>
    <property type="evidence" value="ECO:0007669"/>
    <property type="project" value="TreeGrafter"/>
</dbReference>
<dbReference type="KEGG" id="lgi:LOTGIDRAFT_167072"/>
<dbReference type="Pfam" id="PF13855">
    <property type="entry name" value="LRR_8"/>
    <property type="match status" value="1"/>
</dbReference>
<keyword evidence="15" id="KW-1185">Reference proteome</keyword>
<evidence type="ECO:0000256" key="5">
    <source>
        <dbReference type="ARBA" id="ARBA00022729"/>
    </source>
</evidence>
<keyword evidence="9" id="KW-0675">Receptor</keyword>
<dbReference type="Gene3D" id="3.80.10.10">
    <property type="entry name" value="Ribonuclease Inhibitor"/>
    <property type="match status" value="3"/>
</dbReference>
<keyword evidence="3" id="KW-0433">Leucine-rich repeat</keyword>
<evidence type="ECO:0000256" key="8">
    <source>
        <dbReference type="ARBA" id="ARBA00023136"/>
    </source>
</evidence>
<evidence type="ECO:0000259" key="13">
    <source>
        <dbReference type="PROSITE" id="PS50104"/>
    </source>
</evidence>
<keyword evidence="7 11" id="KW-1133">Transmembrane helix</keyword>
<dbReference type="InterPro" id="IPR003591">
    <property type="entry name" value="Leu-rich_rpt_typical-subtyp"/>
</dbReference>
<dbReference type="SUPFAM" id="SSF52200">
    <property type="entry name" value="Toll/Interleukin receptor TIR domain"/>
    <property type="match status" value="1"/>
</dbReference>
<dbReference type="SMART" id="SM00082">
    <property type="entry name" value="LRRCT"/>
    <property type="match status" value="2"/>
</dbReference>
<dbReference type="CTD" id="20240521"/>
<accession>V4BDG3</accession>
<protein>
    <recommendedName>
        <fullName evidence="13">TIR domain-containing protein</fullName>
    </recommendedName>
</protein>
<dbReference type="PANTHER" id="PTHR24365:SF541">
    <property type="entry name" value="PROTEIN TOLL-RELATED"/>
    <property type="match status" value="1"/>
</dbReference>
<comment type="similarity">
    <text evidence="2">Belongs to the Toll-like receptor family.</text>
</comment>
<evidence type="ECO:0000256" key="4">
    <source>
        <dbReference type="ARBA" id="ARBA00022692"/>
    </source>
</evidence>
<evidence type="ECO:0000256" key="10">
    <source>
        <dbReference type="ARBA" id="ARBA00023180"/>
    </source>
</evidence>
<feature type="signal peptide" evidence="12">
    <location>
        <begin position="1"/>
        <end position="21"/>
    </location>
</feature>
<dbReference type="OrthoDB" id="6107924at2759"/>
<dbReference type="SMART" id="SM00369">
    <property type="entry name" value="LRR_TYP"/>
    <property type="match status" value="6"/>
</dbReference>
<proteinExistence type="inferred from homology"/>
<reference evidence="14 15" key="1">
    <citation type="journal article" date="2013" name="Nature">
        <title>Insights into bilaterian evolution from three spiralian genomes.</title>
        <authorList>
            <person name="Simakov O."/>
            <person name="Marletaz F."/>
            <person name="Cho S.J."/>
            <person name="Edsinger-Gonzales E."/>
            <person name="Havlak P."/>
            <person name="Hellsten U."/>
            <person name="Kuo D.H."/>
            <person name="Larsson T."/>
            <person name="Lv J."/>
            <person name="Arendt D."/>
            <person name="Savage R."/>
            <person name="Osoegawa K."/>
            <person name="de Jong P."/>
            <person name="Grimwood J."/>
            <person name="Chapman J.A."/>
            <person name="Shapiro H."/>
            <person name="Aerts A."/>
            <person name="Otillar R.P."/>
            <person name="Terry A.Y."/>
            <person name="Boore J.L."/>
            <person name="Grigoriev I.V."/>
            <person name="Lindberg D.R."/>
            <person name="Seaver E.C."/>
            <person name="Weisblat D.A."/>
            <person name="Putnam N.H."/>
            <person name="Rokhsar D.S."/>
        </authorList>
    </citation>
    <scope>NUCLEOTIDE SEQUENCE [LARGE SCALE GENOMIC DNA]</scope>
</reference>
<dbReference type="InterPro" id="IPR032675">
    <property type="entry name" value="LRR_dom_sf"/>
</dbReference>
<dbReference type="Proteomes" id="UP000030746">
    <property type="component" value="Unassembled WGS sequence"/>
</dbReference>
<evidence type="ECO:0000256" key="3">
    <source>
        <dbReference type="ARBA" id="ARBA00022614"/>
    </source>
</evidence>
<dbReference type="Pfam" id="PF01582">
    <property type="entry name" value="TIR"/>
    <property type="match status" value="1"/>
</dbReference>
<evidence type="ECO:0000256" key="11">
    <source>
        <dbReference type="SAM" id="Phobius"/>
    </source>
</evidence>
<evidence type="ECO:0000256" key="1">
    <source>
        <dbReference type="ARBA" id="ARBA00004479"/>
    </source>
</evidence>